<reference evidence="1" key="1">
    <citation type="submission" date="2020-05" db="EMBL/GenBank/DDBJ databases">
        <authorList>
            <person name="Chiriac C."/>
            <person name="Salcher M."/>
            <person name="Ghai R."/>
            <person name="Kavagutti S V."/>
        </authorList>
    </citation>
    <scope>NUCLEOTIDE SEQUENCE</scope>
</reference>
<organism evidence="1">
    <name type="scientific">uncultured Caudovirales phage</name>
    <dbReference type="NCBI Taxonomy" id="2100421"/>
    <lineage>
        <taxon>Viruses</taxon>
        <taxon>Duplodnaviria</taxon>
        <taxon>Heunggongvirae</taxon>
        <taxon>Uroviricota</taxon>
        <taxon>Caudoviricetes</taxon>
        <taxon>Peduoviridae</taxon>
        <taxon>Maltschvirus</taxon>
        <taxon>Maltschvirus maltsch</taxon>
    </lineage>
</organism>
<proteinExistence type="predicted"/>
<protein>
    <submittedName>
        <fullName evidence="1">Uncharacterized protein</fullName>
    </submittedName>
</protein>
<dbReference type="EMBL" id="LR798238">
    <property type="protein sequence ID" value="CAB5212365.1"/>
    <property type="molecule type" value="Genomic_DNA"/>
</dbReference>
<gene>
    <name evidence="1" type="ORF">UFOVP194_6</name>
</gene>
<evidence type="ECO:0000313" key="1">
    <source>
        <dbReference type="EMBL" id="CAB5212365.1"/>
    </source>
</evidence>
<sequence>MADQNSKPMCLTCRFFVNQTPYGACQRYPSIVQKHEMSWCGEYAAVVISLVKTKK</sequence>
<name>A0A6J7WLW6_9CAUD</name>
<accession>A0A6J7WLW6</accession>